<evidence type="ECO:0000313" key="3">
    <source>
        <dbReference type="Proteomes" id="UP000184206"/>
    </source>
</evidence>
<dbReference type="PANTHER" id="PTHR43777:SF1">
    <property type="entry name" value="MOLYBDENUM COFACTOR CYTIDYLYLTRANSFERASE"/>
    <property type="match status" value="1"/>
</dbReference>
<dbReference type="CDD" id="cd04182">
    <property type="entry name" value="GT_2_like_f"/>
    <property type="match status" value="1"/>
</dbReference>
<evidence type="ECO:0000313" key="2">
    <source>
        <dbReference type="EMBL" id="SHM23054.1"/>
    </source>
</evidence>
<name>A0A1M7H312_9BACL</name>
<sequence length="206" mass="23032">MDAEKICAVILAGGTSSRMGELKQLLPLDGKPLLEHAIRQALDNEFTEVYTVVGHEAAKIKSKIDITEERHHWLVNEHYGFGQGTSLKKALMHSKDDYRHAMVMLGDLPFIQKETVEMVKFSGMALCRTQTQPFIVRPVHLGQVGHPVFIGNISEQLVEQLDGDAGFKSMAHLFAVMQLIETGDDGVNFDIDTPEDYKIAEEKVRT</sequence>
<accession>A0A1M7H312</accession>
<dbReference type="AlphaFoldDB" id="A0A1M7H312"/>
<dbReference type="EMBL" id="FRCF01000007">
    <property type="protein sequence ID" value="SHM23054.1"/>
    <property type="molecule type" value="Genomic_DNA"/>
</dbReference>
<dbReference type="InterPro" id="IPR025877">
    <property type="entry name" value="MobA-like_NTP_Trfase"/>
</dbReference>
<organism evidence="2 3">
    <name type="scientific">Lacicoccus alkaliphilus DSM 16010</name>
    <dbReference type="NCBI Taxonomy" id="1123231"/>
    <lineage>
        <taxon>Bacteria</taxon>
        <taxon>Bacillati</taxon>
        <taxon>Bacillota</taxon>
        <taxon>Bacilli</taxon>
        <taxon>Bacillales</taxon>
        <taxon>Salinicoccaceae</taxon>
        <taxon>Lacicoccus</taxon>
    </lineage>
</organism>
<feature type="domain" description="MobA-like NTP transferase" evidence="1">
    <location>
        <begin position="8"/>
        <end position="170"/>
    </location>
</feature>
<dbReference type="Pfam" id="PF12804">
    <property type="entry name" value="NTP_transf_3"/>
    <property type="match status" value="1"/>
</dbReference>
<keyword evidence="3" id="KW-1185">Reference proteome</keyword>
<proteinExistence type="predicted"/>
<protein>
    <submittedName>
        <fullName evidence="2">Molybdenum cofactor cytidylyltransferase</fullName>
    </submittedName>
</protein>
<keyword evidence="2" id="KW-0808">Transferase</keyword>
<dbReference type="InterPro" id="IPR029044">
    <property type="entry name" value="Nucleotide-diphossugar_trans"/>
</dbReference>
<gene>
    <name evidence="2" type="ORF">SAMN02745189_01780</name>
</gene>
<evidence type="ECO:0000259" key="1">
    <source>
        <dbReference type="Pfam" id="PF12804"/>
    </source>
</evidence>
<dbReference type="PANTHER" id="PTHR43777">
    <property type="entry name" value="MOLYBDENUM COFACTOR CYTIDYLYLTRANSFERASE"/>
    <property type="match status" value="1"/>
</dbReference>
<dbReference type="Proteomes" id="UP000184206">
    <property type="component" value="Unassembled WGS sequence"/>
</dbReference>
<dbReference type="GO" id="GO:0016779">
    <property type="term" value="F:nucleotidyltransferase activity"/>
    <property type="evidence" value="ECO:0007669"/>
    <property type="project" value="UniProtKB-KW"/>
</dbReference>
<dbReference type="OrthoDB" id="9806837at2"/>
<reference evidence="2 3" key="1">
    <citation type="submission" date="2016-11" db="EMBL/GenBank/DDBJ databases">
        <authorList>
            <person name="Jaros S."/>
            <person name="Januszkiewicz K."/>
            <person name="Wedrychowicz H."/>
        </authorList>
    </citation>
    <scope>NUCLEOTIDE SEQUENCE [LARGE SCALE GENOMIC DNA]</scope>
    <source>
        <strain evidence="2 3">DSM 16010</strain>
    </source>
</reference>
<dbReference type="STRING" id="1123231.SAMN02745189_01780"/>
<dbReference type="RefSeq" id="WP_072710217.1">
    <property type="nucleotide sequence ID" value="NZ_FRCF01000007.1"/>
</dbReference>
<dbReference type="Gene3D" id="3.90.550.10">
    <property type="entry name" value="Spore Coat Polysaccharide Biosynthesis Protein SpsA, Chain A"/>
    <property type="match status" value="1"/>
</dbReference>
<dbReference type="SUPFAM" id="SSF53448">
    <property type="entry name" value="Nucleotide-diphospho-sugar transferases"/>
    <property type="match status" value="1"/>
</dbReference>
<keyword evidence="2" id="KW-0548">Nucleotidyltransferase</keyword>